<keyword evidence="1" id="KW-1133">Transmembrane helix</keyword>
<protein>
    <recommendedName>
        <fullName evidence="4">Transmembrane protein</fullName>
    </recommendedName>
</protein>
<name>A0A5B8MM72_9CHLO</name>
<feature type="transmembrane region" description="Helical" evidence="1">
    <location>
        <begin position="239"/>
        <end position="262"/>
    </location>
</feature>
<reference evidence="2 3" key="1">
    <citation type="submission" date="2018-07" db="EMBL/GenBank/DDBJ databases">
        <title>The complete nuclear genome of the prasinophyte Chloropicon primus (CCMP1205).</title>
        <authorList>
            <person name="Pombert J.-F."/>
            <person name="Otis C."/>
            <person name="Turmel M."/>
            <person name="Lemieux C."/>
        </authorList>
    </citation>
    <scope>NUCLEOTIDE SEQUENCE [LARGE SCALE GENOMIC DNA]</scope>
    <source>
        <strain evidence="2 3">CCMP1205</strain>
    </source>
</reference>
<feature type="transmembrane region" description="Helical" evidence="1">
    <location>
        <begin position="274"/>
        <end position="296"/>
    </location>
</feature>
<dbReference type="AlphaFoldDB" id="A0A5B8MM72"/>
<feature type="transmembrane region" description="Helical" evidence="1">
    <location>
        <begin position="605"/>
        <end position="624"/>
    </location>
</feature>
<keyword evidence="1" id="KW-0472">Membrane</keyword>
<evidence type="ECO:0000313" key="3">
    <source>
        <dbReference type="Proteomes" id="UP000316726"/>
    </source>
</evidence>
<dbReference type="EMBL" id="CP031039">
    <property type="protein sequence ID" value="QDZ21547.1"/>
    <property type="molecule type" value="Genomic_DNA"/>
</dbReference>
<feature type="transmembrane region" description="Helical" evidence="1">
    <location>
        <begin position="46"/>
        <end position="69"/>
    </location>
</feature>
<evidence type="ECO:0000313" key="2">
    <source>
        <dbReference type="EMBL" id="QDZ21547.1"/>
    </source>
</evidence>
<accession>A0A5B8MM72</accession>
<feature type="transmembrane region" description="Helical" evidence="1">
    <location>
        <begin position="144"/>
        <end position="165"/>
    </location>
</feature>
<evidence type="ECO:0008006" key="4">
    <source>
        <dbReference type="Google" id="ProtNLM"/>
    </source>
</evidence>
<keyword evidence="3" id="KW-1185">Reference proteome</keyword>
<dbReference type="Proteomes" id="UP000316726">
    <property type="component" value="Chromosome 6"/>
</dbReference>
<sequence length="737" mass="78995">MGNQGKTEFLPRFSVVDDTLELYDKEENPVVVNSQEYWASVASVGAVAYAIAGLVLLYLVLVGILRAVVVGARACKGKKKFEEYENEYAQDRRASIAGGGSPANAFSLVRAITSRRRRLVVDGRGGPDEQGRLYSRCFLDTVKVATLALVLAGFVASLVFMLYGAEMVSLTEGGTNVLGETLRAQAADLRGVRQLTASSPVEQIRERGEILWEDFVRNVMPVVNSNLNTLDEAYFGAKVLTYFVPSAVFLVSLLVLGYAFQLHTCFVDLSPAPLVPWLFVIVSLCLGMGLALPSLYSDVCGQADKYMDGDHSGPEDVNRSLAFANSLYPCGGTAAMHFGNATVRPEEVGVALACLELSNDFRSHALGLIQGLNGDLLGFRNAFGISSTTLPLLCVPYESDETVSSNGSSEKQCQQQFRPGSACTAGVVGMAGCVSSVGSMWNPTDVNSLVCALNGKGNTLGSQVLNDGKIKDVDGASLLQNVGFGSVGFTNQHFQNVIGMGGLTTPASVYKQKSCNTGNQRQNLVANFGKPLTEYGYRDYSPAMHQHGLNFEEMEGDAEEALLAMNRSDAVLMTANCEYTRRAVGQMTEYGFGNRCKRLDLVSTVFWIANAVLALVCALLALMLEMLEAAYWDVEDEEDKQQGAVAFGDEAGGFEYGGGAGHYEDFNSSGTSAASAPPMPTLQMPLQTQASAGPVMGYAIRSPSAFDITAPPPRPSSAPPARQVDHYVLEQPPMKVL</sequence>
<proteinExistence type="predicted"/>
<gene>
    <name evidence="2" type="ORF">A3770_06p40650</name>
</gene>
<evidence type="ECO:0000256" key="1">
    <source>
        <dbReference type="SAM" id="Phobius"/>
    </source>
</evidence>
<keyword evidence="1" id="KW-0812">Transmembrane</keyword>
<organism evidence="2 3">
    <name type="scientific">Chloropicon primus</name>
    <dbReference type="NCBI Taxonomy" id="1764295"/>
    <lineage>
        <taxon>Eukaryota</taxon>
        <taxon>Viridiplantae</taxon>
        <taxon>Chlorophyta</taxon>
        <taxon>Chloropicophyceae</taxon>
        <taxon>Chloropicales</taxon>
        <taxon>Chloropicaceae</taxon>
        <taxon>Chloropicon</taxon>
    </lineage>
</organism>